<name>A0A1T5I3E9_9GAMM</name>
<dbReference type="InterPro" id="IPR011990">
    <property type="entry name" value="TPR-like_helical_dom_sf"/>
</dbReference>
<dbReference type="InterPro" id="IPR016032">
    <property type="entry name" value="Sig_transdc_resp-reg_C-effctor"/>
</dbReference>
<proteinExistence type="predicted"/>
<evidence type="ECO:0000256" key="2">
    <source>
        <dbReference type="PROSITE-ProRule" id="PRU00339"/>
    </source>
</evidence>
<dbReference type="InterPro" id="IPR001867">
    <property type="entry name" value="OmpR/PhoB-type_DNA-bd"/>
</dbReference>
<evidence type="ECO:0000259" key="5">
    <source>
        <dbReference type="PROSITE" id="PS51755"/>
    </source>
</evidence>
<dbReference type="OrthoDB" id="6311790at2"/>
<dbReference type="GO" id="GO:0003677">
    <property type="term" value="F:DNA binding"/>
    <property type="evidence" value="ECO:0007669"/>
    <property type="project" value="UniProtKB-UniRule"/>
</dbReference>
<evidence type="ECO:0000313" key="6">
    <source>
        <dbReference type="EMBL" id="SKC33580.1"/>
    </source>
</evidence>
<dbReference type="AlphaFoldDB" id="A0A1T5I3E9"/>
<accession>A0A1T5I3E9</accession>
<dbReference type="Proteomes" id="UP000189966">
    <property type="component" value="Unassembled WGS sequence"/>
</dbReference>
<organism evidence="6 7">
    <name type="scientific">Photobacterium piscicola</name>
    <dbReference type="NCBI Taxonomy" id="1378299"/>
    <lineage>
        <taxon>Bacteria</taxon>
        <taxon>Pseudomonadati</taxon>
        <taxon>Pseudomonadota</taxon>
        <taxon>Gammaproteobacteria</taxon>
        <taxon>Vibrionales</taxon>
        <taxon>Vibrionaceae</taxon>
        <taxon>Photobacterium</taxon>
    </lineage>
</organism>
<keyword evidence="1 3" id="KW-0238">DNA-binding</keyword>
<sequence>MAWVNYKINNWLLITTENCLYKSGKNYILEPRITKLLAFLSQHQGIVFTRDELIENVWDGAVVSEQVVTQSIFELRKTLKKMDEDHWIITIPKRGYKLDIDVQQIYVDPNTGFKLEEFHSSHEHTNDTSIQASFPAGPMTRAFNETSKDAPSITVTHSNTIKWNHWFFDFCILTMLLITIIFISWSNEKVILPIAVLNPRLIHIESPPQSPTNQLNSIANIIKDSLFASTNYISSFSAQPTAGKTLSLYINQQHQLHIELFNNISKTIMLQKNIHIDRNNAYIVIDKLLNELIQSLNYNHKNTNNRLNLTNANTLYGYLALPNAINNNGDANISYIKSINELIKDAPNNSYLLAKRYLAYSIMLTINNKITSMPTLMNYGKELEKSITNPSQFISSEIYDALALNNLYQGDLIASEHYLSLAALQSKQNTALRYILLGKISQLTHKQKQANEYYSMALYLDPSQETQQLCEKLVFISQINASESTPPH</sequence>
<keyword evidence="2" id="KW-0802">TPR repeat</keyword>
<evidence type="ECO:0000313" key="7">
    <source>
        <dbReference type="Proteomes" id="UP000189966"/>
    </source>
</evidence>
<dbReference type="PROSITE" id="PS51755">
    <property type="entry name" value="OMPR_PHOB"/>
    <property type="match status" value="1"/>
</dbReference>
<feature type="repeat" description="TPR" evidence="2">
    <location>
        <begin position="431"/>
        <end position="464"/>
    </location>
</feature>
<dbReference type="GO" id="GO:0006355">
    <property type="term" value="P:regulation of DNA-templated transcription"/>
    <property type="evidence" value="ECO:0007669"/>
    <property type="project" value="InterPro"/>
</dbReference>
<dbReference type="RefSeq" id="WP_080158537.1">
    <property type="nucleotide sequence ID" value="NZ_FUZI01000007.1"/>
</dbReference>
<dbReference type="Gene3D" id="1.25.40.10">
    <property type="entry name" value="Tetratricopeptide repeat domain"/>
    <property type="match status" value="1"/>
</dbReference>
<dbReference type="GO" id="GO:0000160">
    <property type="term" value="P:phosphorelay signal transduction system"/>
    <property type="evidence" value="ECO:0007669"/>
    <property type="project" value="InterPro"/>
</dbReference>
<dbReference type="InterPro" id="IPR019734">
    <property type="entry name" value="TPR_rpt"/>
</dbReference>
<evidence type="ECO:0000256" key="1">
    <source>
        <dbReference type="ARBA" id="ARBA00023125"/>
    </source>
</evidence>
<dbReference type="InterPro" id="IPR036388">
    <property type="entry name" value="WH-like_DNA-bd_sf"/>
</dbReference>
<evidence type="ECO:0000256" key="4">
    <source>
        <dbReference type="SAM" id="Phobius"/>
    </source>
</evidence>
<evidence type="ECO:0000256" key="3">
    <source>
        <dbReference type="PROSITE-ProRule" id="PRU01091"/>
    </source>
</evidence>
<dbReference type="SMART" id="SM00862">
    <property type="entry name" value="Trans_reg_C"/>
    <property type="match status" value="1"/>
</dbReference>
<gene>
    <name evidence="6" type="primary">cadC_2</name>
    <name evidence="6" type="ORF">CZ809_03176</name>
</gene>
<dbReference type="EMBL" id="FUZI01000007">
    <property type="protein sequence ID" value="SKC33580.1"/>
    <property type="molecule type" value="Genomic_DNA"/>
</dbReference>
<keyword evidence="4" id="KW-0472">Membrane</keyword>
<dbReference type="Gene3D" id="1.10.10.10">
    <property type="entry name" value="Winged helix-like DNA-binding domain superfamily/Winged helix DNA-binding domain"/>
    <property type="match status" value="1"/>
</dbReference>
<feature type="transmembrane region" description="Helical" evidence="4">
    <location>
        <begin position="166"/>
        <end position="185"/>
    </location>
</feature>
<feature type="DNA-binding region" description="OmpR/PhoB-type" evidence="3">
    <location>
        <begin position="3"/>
        <end position="100"/>
    </location>
</feature>
<reference evidence="6 7" key="1">
    <citation type="submission" date="2017-02" db="EMBL/GenBank/DDBJ databases">
        <authorList>
            <person name="Peterson S.W."/>
        </authorList>
    </citation>
    <scope>NUCLEOTIDE SEQUENCE [LARGE SCALE GENOMIC DNA]</scope>
    <source>
        <strain evidence="7">type strain: NCCB 100098</strain>
    </source>
</reference>
<feature type="domain" description="OmpR/PhoB-type" evidence="5">
    <location>
        <begin position="3"/>
        <end position="100"/>
    </location>
</feature>
<dbReference type="SUPFAM" id="SSF46894">
    <property type="entry name" value="C-terminal effector domain of the bipartite response regulators"/>
    <property type="match status" value="1"/>
</dbReference>
<dbReference type="CDD" id="cd00383">
    <property type="entry name" value="trans_reg_C"/>
    <property type="match status" value="1"/>
</dbReference>
<protein>
    <submittedName>
        <fullName evidence="6">Transcriptional activator CadC</fullName>
    </submittedName>
</protein>
<keyword evidence="4" id="KW-1133">Transmembrane helix</keyword>
<dbReference type="Pfam" id="PF00486">
    <property type="entry name" value="Trans_reg_C"/>
    <property type="match status" value="1"/>
</dbReference>
<keyword evidence="4" id="KW-0812">Transmembrane</keyword>
<dbReference type="PROSITE" id="PS50005">
    <property type="entry name" value="TPR"/>
    <property type="match status" value="1"/>
</dbReference>